<dbReference type="SMART" id="SM00245">
    <property type="entry name" value="TSPc"/>
    <property type="match status" value="1"/>
</dbReference>
<dbReference type="Pfam" id="PF03572">
    <property type="entry name" value="Peptidase_S41"/>
    <property type="match status" value="1"/>
</dbReference>
<comment type="caution">
    <text evidence="2">The sequence shown here is derived from an EMBL/GenBank/DDBJ whole genome shotgun (WGS) entry which is preliminary data.</text>
</comment>
<dbReference type="GO" id="GO:0007165">
    <property type="term" value="P:signal transduction"/>
    <property type="evidence" value="ECO:0007669"/>
    <property type="project" value="TreeGrafter"/>
</dbReference>
<dbReference type="AlphaFoldDB" id="A0A1V2EVN7"/>
<dbReference type="Gene3D" id="2.30.42.10">
    <property type="match status" value="1"/>
</dbReference>
<evidence type="ECO:0000313" key="3">
    <source>
        <dbReference type="Proteomes" id="UP000188729"/>
    </source>
</evidence>
<dbReference type="InterPro" id="IPR005151">
    <property type="entry name" value="Tail-specific_protease"/>
</dbReference>
<name>A0A1V2EVN7_9SPHN</name>
<dbReference type="EMBL" id="MPSB01000004">
    <property type="protein sequence ID" value="ONF96557.1"/>
    <property type="molecule type" value="Genomic_DNA"/>
</dbReference>
<dbReference type="CDD" id="cd07561">
    <property type="entry name" value="Peptidase_S41_CPP_like"/>
    <property type="match status" value="1"/>
</dbReference>
<organism evidence="2 3">
    <name type="scientific">Sphingomonas jeddahensis</name>
    <dbReference type="NCBI Taxonomy" id="1915074"/>
    <lineage>
        <taxon>Bacteria</taxon>
        <taxon>Pseudomonadati</taxon>
        <taxon>Pseudomonadota</taxon>
        <taxon>Alphaproteobacteria</taxon>
        <taxon>Sphingomonadales</taxon>
        <taxon>Sphingomonadaceae</taxon>
        <taxon>Sphingomonas</taxon>
    </lineage>
</organism>
<dbReference type="Gene3D" id="3.90.226.10">
    <property type="entry name" value="2-enoyl-CoA Hydratase, Chain A, domain 1"/>
    <property type="match status" value="1"/>
</dbReference>
<dbReference type="InterPro" id="IPR036034">
    <property type="entry name" value="PDZ_sf"/>
</dbReference>
<dbReference type="Proteomes" id="UP000188729">
    <property type="component" value="Unassembled WGS sequence"/>
</dbReference>
<sequence>MVPAPTPRPVAGCSLGERQSWAANELREWYLFPETLPGALSPSGYASVSDYVDALTATARSQNRDRYFTYVTSIAEETAYYEQGSSAGYGFRLSYDSGAARVFVIEAFENAPAIEAGLDRGTEILAIGTQASNVRAVASLYGSGGGQAVSDALGAGQAGAVRVLRVRALDGAERTVTLTQRDFSLDPVSSRYGVKIIEDGGQRVGYINLRTFISTADQQLRDGVGRLRAQGITNIIVDFRYNGGGLVSTAKLLGDLLGGNRQTSEVFSYVAFRPEKATQNRTEFFAPQPQSVSPTRIAFIGTAGTASASEQVINAMIPYLHSNAALIGTNTYGKPVGQIARDNAACDDRLRIVAFASQNAARQGDYYNGLAPFMEATCRANDDITYPLGDPREESVRQALNYLAGRSCTPIGGAGASASVARVRDVAVKRDLLTPARPSTFQRETPGAF</sequence>
<dbReference type="SUPFAM" id="SSF52096">
    <property type="entry name" value="ClpP/crotonase"/>
    <property type="match status" value="1"/>
</dbReference>
<dbReference type="PANTHER" id="PTHR32060">
    <property type="entry name" value="TAIL-SPECIFIC PROTEASE"/>
    <property type="match status" value="1"/>
</dbReference>
<dbReference type="STRING" id="1915074.SPHI_13430"/>
<accession>A0A1V2EVN7</accession>
<evidence type="ECO:0000313" key="2">
    <source>
        <dbReference type="EMBL" id="ONF96557.1"/>
    </source>
</evidence>
<dbReference type="GO" id="GO:0006508">
    <property type="term" value="P:proteolysis"/>
    <property type="evidence" value="ECO:0007669"/>
    <property type="project" value="UniProtKB-KW"/>
</dbReference>
<dbReference type="PANTHER" id="PTHR32060:SF30">
    <property type="entry name" value="CARBOXY-TERMINAL PROCESSING PROTEASE CTPA"/>
    <property type="match status" value="1"/>
</dbReference>
<keyword evidence="2" id="KW-0378">Hydrolase</keyword>
<gene>
    <name evidence="2" type="ORF">SPHI_13430</name>
</gene>
<dbReference type="GO" id="GO:0030288">
    <property type="term" value="C:outer membrane-bounded periplasmic space"/>
    <property type="evidence" value="ECO:0007669"/>
    <property type="project" value="TreeGrafter"/>
</dbReference>
<dbReference type="GO" id="GO:0008236">
    <property type="term" value="F:serine-type peptidase activity"/>
    <property type="evidence" value="ECO:0007669"/>
    <property type="project" value="InterPro"/>
</dbReference>
<dbReference type="InterPro" id="IPR029045">
    <property type="entry name" value="ClpP/crotonase-like_dom_sf"/>
</dbReference>
<proteinExistence type="predicted"/>
<dbReference type="EC" id="3.4.21.-" evidence="2"/>
<keyword evidence="3" id="KW-1185">Reference proteome</keyword>
<evidence type="ECO:0000259" key="1">
    <source>
        <dbReference type="SMART" id="SM00245"/>
    </source>
</evidence>
<dbReference type="Gene3D" id="3.30.750.170">
    <property type="match status" value="1"/>
</dbReference>
<dbReference type="GO" id="GO:0004175">
    <property type="term" value="F:endopeptidase activity"/>
    <property type="evidence" value="ECO:0007669"/>
    <property type="project" value="TreeGrafter"/>
</dbReference>
<reference evidence="2 3" key="1">
    <citation type="submission" date="2016-11" db="EMBL/GenBank/DDBJ databases">
        <title>Genome sequence of Sphingomonas jeddahensis G39.</title>
        <authorList>
            <person name="Poehlein A."/>
            <person name="Wuebbeler J.H."/>
            <person name="Steinbuechel A."/>
            <person name="Daniel R."/>
        </authorList>
    </citation>
    <scope>NUCLEOTIDE SEQUENCE [LARGE SCALE GENOMIC DNA]</scope>
    <source>
        <strain evidence="2 3">G39</strain>
    </source>
</reference>
<protein>
    <submittedName>
        <fullName evidence="2">Putative CtpA-like serine protease</fullName>
        <ecNumber evidence="2">3.4.21.-</ecNumber>
    </submittedName>
</protein>
<keyword evidence="2" id="KW-0645">Protease</keyword>
<feature type="domain" description="Tail specific protease" evidence="1">
    <location>
        <begin position="171"/>
        <end position="377"/>
    </location>
</feature>